<sequence length="131" mass="14421">MEVGGDRKLPFIWRSLLDDDGAPGVCRGPGKVQTGPAGFAEREGEIPAGHDDAEGARHLARFSEDNCELPSIDRRQTRGRARSYLFNMGFPRSDPSPALMMTLISNGGPRLRQEACHFLRYPLSSEETGFS</sequence>
<feature type="region of interest" description="Disordered" evidence="1">
    <location>
        <begin position="27"/>
        <end position="51"/>
    </location>
</feature>
<dbReference type="AlphaFoldDB" id="A0AAD7WG46"/>
<keyword evidence="3" id="KW-1185">Reference proteome</keyword>
<evidence type="ECO:0000313" key="2">
    <source>
        <dbReference type="EMBL" id="KAJ8395548.1"/>
    </source>
</evidence>
<accession>A0AAD7WG46</accession>
<dbReference type="Proteomes" id="UP001221898">
    <property type="component" value="Unassembled WGS sequence"/>
</dbReference>
<dbReference type="EMBL" id="JAINUG010000115">
    <property type="protein sequence ID" value="KAJ8395548.1"/>
    <property type="molecule type" value="Genomic_DNA"/>
</dbReference>
<protein>
    <submittedName>
        <fullName evidence="2">Uncharacterized protein</fullName>
    </submittedName>
</protein>
<evidence type="ECO:0000313" key="3">
    <source>
        <dbReference type="Proteomes" id="UP001221898"/>
    </source>
</evidence>
<proteinExistence type="predicted"/>
<feature type="compositionally biased region" description="Basic and acidic residues" evidence="1">
    <location>
        <begin position="40"/>
        <end position="51"/>
    </location>
</feature>
<reference evidence="2" key="1">
    <citation type="journal article" date="2023" name="Science">
        <title>Genome structures resolve the early diversification of teleost fishes.</title>
        <authorList>
            <person name="Parey E."/>
            <person name="Louis A."/>
            <person name="Montfort J."/>
            <person name="Bouchez O."/>
            <person name="Roques C."/>
            <person name="Iampietro C."/>
            <person name="Lluch J."/>
            <person name="Castinel A."/>
            <person name="Donnadieu C."/>
            <person name="Desvignes T."/>
            <person name="Floi Bucao C."/>
            <person name="Jouanno E."/>
            <person name="Wen M."/>
            <person name="Mejri S."/>
            <person name="Dirks R."/>
            <person name="Jansen H."/>
            <person name="Henkel C."/>
            <person name="Chen W.J."/>
            <person name="Zahm M."/>
            <person name="Cabau C."/>
            <person name="Klopp C."/>
            <person name="Thompson A.W."/>
            <person name="Robinson-Rechavi M."/>
            <person name="Braasch I."/>
            <person name="Lecointre G."/>
            <person name="Bobe J."/>
            <person name="Postlethwait J.H."/>
            <person name="Berthelot C."/>
            <person name="Roest Crollius H."/>
            <person name="Guiguen Y."/>
        </authorList>
    </citation>
    <scope>NUCLEOTIDE SEQUENCE</scope>
    <source>
        <strain evidence="2">NC1722</strain>
    </source>
</reference>
<gene>
    <name evidence="2" type="ORF">AAFF_G00030290</name>
</gene>
<name>A0AAD7WG46_9TELE</name>
<evidence type="ECO:0000256" key="1">
    <source>
        <dbReference type="SAM" id="MobiDB-lite"/>
    </source>
</evidence>
<organism evidence="2 3">
    <name type="scientific">Aldrovandia affinis</name>
    <dbReference type="NCBI Taxonomy" id="143900"/>
    <lineage>
        <taxon>Eukaryota</taxon>
        <taxon>Metazoa</taxon>
        <taxon>Chordata</taxon>
        <taxon>Craniata</taxon>
        <taxon>Vertebrata</taxon>
        <taxon>Euteleostomi</taxon>
        <taxon>Actinopterygii</taxon>
        <taxon>Neopterygii</taxon>
        <taxon>Teleostei</taxon>
        <taxon>Notacanthiformes</taxon>
        <taxon>Halosauridae</taxon>
        <taxon>Aldrovandia</taxon>
    </lineage>
</organism>
<comment type="caution">
    <text evidence="2">The sequence shown here is derived from an EMBL/GenBank/DDBJ whole genome shotgun (WGS) entry which is preliminary data.</text>
</comment>